<comment type="caution">
    <text evidence="2">The sequence shown here is derived from an EMBL/GenBank/DDBJ whole genome shotgun (WGS) entry which is preliminary data.</text>
</comment>
<feature type="domain" description="N-acetyltransferase" evidence="1">
    <location>
        <begin position="3"/>
        <end position="170"/>
    </location>
</feature>
<dbReference type="InterPro" id="IPR016181">
    <property type="entry name" value="Acyl_CoA_acyltransferase"/>
</dbReference>
<dbReference type="InterPro" id="IPR000182">
    <property type="entry name" value="GNAT_dom"/>
</dbReference>
<evidence type="ECO:0000313" key="2">
    <source>
        <dbReference type="EMBL" id="GAA0876520.1"/>
    </source>
</evidence>
<dbReference type="RefSeq" id="WP_343789521.1">
    <property type="nucleotide sequence ID" value="NZ_BAAAFH010000022.1"/>
</dbReference>
<dbReference type="CDD" id="cd04301">
    <property type="entry name" value="NAT_SF"/>
    <property type="match status" value="1"/>
</dbReference>
<dbReference type="EMBL" id="BAAAFH010000022">
    <property type="protein sequence ID" value="GAA0876520.1"/>
    <property type="molecule type" value="Genomic_DNA"/>
</dbReference>
<gene>
    <name evidence="2" type="ORF">GCM10009118_29300</name>
</gene>
<protein>
    <submittedName>
        <fullName evidence="2">N-acetyltransferase</fullName>
    </submittedName>
</protein>
<keyword evidence="3" id="KW-1185">Reference proteome</keyword>
<evidence type="ECO:0000313" key="3">
    <source>
        <dbReference type="Proteomes" id="UP001501126"/>
    </source>
</evidence>
<dbReference type="Pfam" id="PF13508">
    <property type="entry name" value="Acetyltransf_7"/>
    <property type="match status" value="1"/>
</dbReference>
<reference evidence="2 3" key="1">
    <citation type="journal article" date="2019" name="Int. J. Syst. Evol. Microbiol.">
        <title>The Global Catalogue of Microorganisms (GCM) 10K type strain sequencing project: providing services to taxonomists for standard genome sequencing and annotation.</title>
        <authorList>
            <consortium name="The Broad Institute Genomics Platform"/>
            <consortium name="The Broad Institute Genome Sequencing Center for Infectious Disease"/>
            <person name="Wu L."/>
            <person name="Ma J."/>
        </authorList>
    </citation>
    <scope>NUCLEOTIDE SEQUENCE [LARGE SCALE GENOMIC DNA]</scope>
    <source>
        <strain evidence="2 3">JCM 16083</strain>
    </source>
</reference>
<accession>A0ABN1MTB9</accession>
<organism evidence="2 3">
    <name type="scientific">Wandonia haliotis</name>
    <dbReference type="NCBI Taxonomy" id="574963"/>
    <lineage>
        <taxon>Bacteria</taxon>
        <taxon>Pseudomonadati</taxon>
        <taxon>Bacteroidota</taxon>
        <taxon>Flavobacteriia</taxon>
        <taxon>Flavobacteriales</taxon>
        <taxon>Crocinitomicaceae</taxon>
        <taxon>Wandonia</taxon>
    </lineage>
</organism>
<dbReference type="PROSITE" id="PS51186">
    <property type="entry name" value="GNAT"/>
    <property type="match status" value="1"/>
</dbReference>
<name>A0ABN1MTB9_9FLAO</name>
<dbReference type="SUPFAM" id="SSF55729">
    <property type="entry name" value="Acyl-CoA N-acyltransferases (Nat)"/>
    <property type="match status" value="1"/>
</dbReference>
<sequence>MDAIIRPVKTEDESEIFRLYKKVAKTPGGIARFEHEITEEYIKNNLEKSLNNGVSFVVEDPSKHFLIAEIHASRPFPEVFHHILSDLTIVVDPDFQGEGIGKKLFTSFLEHIENQKQDILRVELIARESNTKAIHFYEKLGFNIEGRFENRIYTGEDNFEADIPMAWFNTNYRLS</sequence>
<evidence type="ECO:0000259" key="1">
    <source>
        <dbReference type="PROSITE" id="PS51186"/>
    </source>
</evidence>
<proteinExistence type="predicted"/>
<dbReference type="PANTHER" id="PTHR43617">
    <property type="entry name" value="L-AMINO ACID N-ACETYLTRANSFERASE"/>
    <property type="match status" value="1"/>
</dbReference>
<dbReference type="InterPro" id="IPR050276">
    <property type="entry name" value="MshD_Acetyltransferase"/>
</dbReference>
<dbReference type="Gene3D" id="3.40.630.30">
    <property type="match status" value="1"/>
</dbReference>
<dbReference type="Proteomes" id="UP001501126">
    <property type="component" value="Unassembled WGS sequence"/>
</dbReference>